<evidence type="ECO:0000313" key="1">
    <source>
        <dbReference type="EMBL" id="CAH2064904.1"/>
    </source>
</evidence>
<proteinExistence type="predicted"/>
<sequence>MVMAAMITADERRCMDLCLLKCLLLLKPVQECKDACNRKCHKAPNVPYHQSEMKIIGRRNIKE</sequence>
<name>A0AAU9SEZ9_THLAR</name>
<keyword evidence="2" id="KW-1185">Reference proteome</keyword>
<evidence type="ECO:0000313" key="2">
    <source>
        <dbReference type="Proteomes" id="UP000836841"/>
    </source>
</evidence>
<protein>
    <submittedName>
        <fullName evidence="1">Uncharacterized protein</fullName>
    </submittedName>
</protein>
<dbReference type="AlphaFoldDB" id="A0AAU9SEZ9"/>
<organism evidence="1 2">
    <name type="scientific">Thlaspi arvense</name>
    <name type="common">Field penny-cress</name>
    <dbReference type="NCBI Taxonomy" id="13288"/>
    <lineage>
        <taxon>Eukaryota</taxon>
        <taxon>Viridiplantae</taxon>
        <taxon>Streptophyta</taxon>
        <taxon>Embryophyta</taxon>
        <taxon>Tracheophyta</taxon>
        <taxon>Spermatophyta</taxon>
        <taxon>Magnoliopsida</taxon>
        <taxon>eudicotyledons</taxon>
        <taxon>Gunneridae</taxon>
        <taxon>Pentapetalae</taxon>
        <taxon>rosids</taxon>
        <taxon>malvids</taxon>
        <taxon>Brassicales</taxon>
        <taxon>Brassicaceae</taxon>
        <taxon>Thlaspideae</taxon>
        <taxon>Thlaspi</taxon>
    </lineage>
</organism>
<dbReference type="EMBL" id="OU466861">
    <property type="protein sequence ID" value="CAH2064904.1"/>
    <property type="molecule type" value="Genomic_DNA"/>
</dbReference>
<accession>A0AAU9SEZ9</accession>
<gene>
    <name evidence="1" type="ORF">TAV2_LOCUS17500</name>
</gene>
<dbReference type="Proteomes" id="UP000836841">
    <property type="component" value="Chromosome 5"/>
</dbReference>
<reference evidence="1 2" key="1">
    <citation type="submission" date="2022-03" db="EMBL/GenBank/DDBJ databases">
        <authorList>
            <person name="Nunn A."/>
            <person name="Chopra R."/>
            <person name="Nunn A."/>
            <person name="Contreras Garrido A."/>
        </authorList>
    </citation>
    <scope>NUCLEOTIDE SEQUENCE [LARGE SCALE GENOMIC DNA]</scope>
</reference>